<name>A0ABW4KPC8_9BURK</name>
<keyword evidence="2" id="KW-1185">Reference proteome</keyword>
<gene>
    <name evidence="1" type="ORF">ACFSF0_03810</name>
</gene>
<protein>
    <recommendedName>
        <fullName evidence="3">DUF2442 domain-containing protein</fullName>
    </recommendedName>
</protein>
<proteinExistence type="predicted"/>
<reference evidence="2" key="1">
    <citation type="journal article" date="2019" name="Int. J. Syst. Evol. Microbiol.">
        <title>The Global Catalogue of Microorganisms (GCM) 10K type strain sequencing project: providing services to taxonomists for standard genome sequencing and annotation.</title>
        <authorList>
            <consortium name="The Broad Institute Genomics Platform"/>
            <consortium name="The Broad Institute Genome Sequencing Center for Infectious Disease"/>
            <person name="Wu L."/>
            <person name="Ma J."/>
        </authorList>
    </citation>
    <scope>NUCLEOTIDE SEQUENCE [LARGE SCALE GENOMIC DNA]</scope>
    <source>
        <strain evidence="2">LMG 29247</strain>
    </source>
</reference>
<comment type="caution">
    <text evidence="1">The sequence shown here is derived from an EMBL/GenBank/DDBJ whole genome shotgun (WGS) entry which is preliminary data.</text>
</comment>
<dbReference type="EMBL" id="JBHUEJ010000008">
    <property type="protein sequence ID" value="MFD1709717.1"/>
    <property type="molecule type" value="Genomic_DNA"/>
</dbReference>
<sequence length="115" mass="12996">MKDNSDRWVPLRDPNFKSSALEYYVGHEPPPPDKHTITLTVNGKEWVLPEPLREEPEKGAEYWIVNNAVNSGAMCLHWDGQIGERLALNHNTIHATSDDAQAWAEFDKWCRGGGA</sequence>
<organism evidence="1 2">
    <name type="scientific">Ottowia flava</name>
    <dbReference type="NCBI Taxonomy" id="2675430"/>
    <lineage>
        <taxon>Bacteria</taxon>
        <taxon>Pseudomonadati</taxon>
        <taxon>Pseudomonadota</taxon>
        <taxon>Betaproteobacteria</taxon>
        <taxon>Burkholderiales</taxon>
        <taxon>Comamonadaceae</taxon>
        <taxon>Ottowia</taxon>
    </lineage>
</organism>
<evidence type="ECO:0008006" key="3">
    <source>
        <dbReference type="Google" id="ProtNLM"/>
    </source>
</evidence>
<accession>A0ABW4KPC8</accession>
<evidence type="ECO:0000313" key="2">
    <source>
        <dbReference type="Proteomes" id="UP001597304"/>
    </source>
</evidence>
<evidence type="ECO:0000313" key="1">
    <source>
        <dbReference type="EMBL" id="MFD1709717.1"/>
    </source>
</evidence>
<dbReference type="Proteomes" id="UP001597304">
    <property type="component" value="Unassembled WGS sequence"/>
</dbReference>